<dbReference type="EMBL" id="QWET01000044">
    <property type="protein sequence ID" value="RIH62740.1"/>
    <property type="molecule type" value="Genomic_DNA"/>
</dbReference>
<dbReference type="GO" id="GO:0046872">
    <property type="term" value="F:metal ion binding"/>
    <property type="evidence" value="ECO:0007669"/>
    <property type="project" value="InterPro"/>
</dbReference>
<dbReference type="AlphaFoldDB" id="A0A399CXF9"/>
<sequence length="322" mass="37643">MTKVLIISNKSDITSDFIVKQLKEKEIDFFRFNTDELTKTISCTLDLHKNSFILYDTIKKEKVNLAGITAVYFRRPELPIIEYDDLNRGEINLIQNEILFTLEGIYKLLRKAYWISPIYSIREAENKIFQLEVAKELNLKIPKSIVSNQYEDVNEFYSNCDENCIIKPIKSGVIEEENKSKVIYTNLLDKIPSSREQINSCPNFLQSHILKNGDVRVTMVGEKAFATMIHSQEDSKTKVDWRINQDFLKHTRIELPSDIHNKCVKLLRHLNLRFGAIDFVLDKNEEFIFLEINPNGQWAWIEKLTGYQISHEITNLLVNESF</sequence>
<dbReference type="Pfam" id="PF21068">
    <property type="entry name" value="ATPgraspMvdD"/>
    <property type="match status" value="1"/>
</dbReference>
<keyword evidence="1" id="KW-0067">ATP-binding</keyword>
<dbReference type="GO" id="GO:0005524">
    <property type="term" value="F:ATP binding"/>
    <property type="evidence" value="ECO:0007669"/>
    <property type="project" value="UniProtKB-UniRule"/>
</dbReference>
<proteinExistence type="predicted"/>
<comment type="caution">
    <text evidence="3">The sequence shown here is derived from an EMBL/GenBank/DDBJ whole genome shotgun (WGS) entry which is preliminary data.</text>
</comment>
<dbReference type="PROSITE" id="PS50975">
    <property type="entry name" value="ATP_GRASP"/>
    <property type="match status" value="1"/>
</dbReference>
<dbReference type="GO" id="GO:0009432">
    <property type="term" value="P:SOS response"/>
    <property type="evidence" value="ECO:0007669"/>
    <property type="project" value="TreeGrafter"/>
</dbReference>
<dbReference type="SUPFAM" id="SSF56059">
    <property type="entry name" value="Glutathione synthetase ATP-binding domain-like"/>
    <property type="match status" value="1"/>
</dbReference>
<accession>A0A399CXF9</accession>
<dbReference type="PANTHER" id="PTHR21621:SF0">
    <property type="entry name" value="BETA-CITRYLGLUTAMATE SYNTHASE B-RELATED"/>
    <property type="match status" value="1"/>
</dbReference>
<dbReference type="OrthoDB" id="583309at2"/>
<dbReference type="Proteomes" id="UP000266441">
    <property type="component" value="Unassembled WGS sequence"/>
</dbReference>
<protein>
    <recommendedName>
        <fullName evidence="2">ATP-grasp domain-containing protein</fullName>
    </recommendedName>
</protein>
<name>A0A399CXF9_9BACT</name>
<feature type="domain" description="ATP-grasp" evidence="2">
    <location>
        <begin position="131"/>
        <end position="318"/>
    </location>
</feature>
<dbReference type="Gene3D" id="3.30.470.20">
    <property type="entry name" value="ATP-grasp fold, B domain"/>
    <property type="match status" value="1"/>
</dbReference>
<evidence type="ECO:0000256" key="1">
    <source>
        <dbReference type="PROSITE-ProRule" id="PRU00409"/>
    </source>
</evidence>
<keyword evidence="4" id="KW-1185">Reference proteome</keyword>
<dbReference type="InterPro" id="IPR048936">
    <property type="entry name" value="MvdD-like_ATPgrasp"/>
</dbReference>
<dbReference type="GO" id="GO:0018169">
    <property type="term" value="F:ribosomal S6-glutamic acid ligase activity"/>
    <property type="evidence" value="ECO:0007669"/>
    <property type="project" value="TreeGrafter"/>
</dbReference>
<dbReference type="PANTHER" id="PTHR21621">
    <property type="entry name" value="RIBOSOMAL PROTEIN S6 MODIFICATION PROTEIN"/>
    <property type="match status" value="1"/>
</dbReference>
<organism evidence="3 4">
    <name type="scientific">Mariniphaga sediminis</name>
    <dbReference type="NCBI Taxonomy" id="1628158"/>
    <lineage>
        <taxon>Bacteria</taxon>
        <taxon>Pseudomonadati</taxon>
        <taxon>Bacteroidota</taxon>
        <taxon>Bacteroidia</taxon>
        <taxon>Marinilabiliales</taxon>
        <taxon>Prolixibacteraceae</taxon>
        <taxon>Mariniphaga</taxon>
    </lineage>
</organism>
<dbReference type="InterPro" id="IPR013651">
    <property type="entry name" value="ATP-grasp_RimK-type"/>
</dbReference>
<dbReference type="GO" id="GO:0005737">
    <property type="term" value="C:cytoplasm"/>
    <property type="evidence" value="ECO:0007669"/>
    <property type="project" value="TreeGrafter"/>
</dbReference>
<evidence type="ECO:0000313" key="3">
    <source>
        <dbReference type="EMBL" id="RIH62740.1"/>
    </source>
</evidence>
<evidence type="ECO:0000259" key="2">
    <source>
        <dbReference type="PROSITE" id="PS50975"/>
    </source>
</evidence>
<dbReference type="Pfam" id="PF08443">
    <property type="entry name" value="RimK"/>
    <property type="match status" value="1"/>
</dbReference>
<dbReference type="RefSeq" id="WP_119352322.1">
    <property type="nucleotide sequence ID" value="NZ_QWET01000044.1"/>
</dbReference>
<keyword evidence="1" id="KW-0547">Nucleotide-binding</keyword>
<gene>
    <name evidence="3" type="ORF">D1164_23360</name>
</gene>
<evidence type="ECO:0000313" key="4">
    <source>
        <dbReference type="Proteomes" id="UP000266441"/>
    </source>
</evidence>
<reference evidence="3 4" key="1">
    <citation type="journal article" date="2015" name="Int. J. Syst. Evol. Microbiol.">
        <title>Mariniphaga sediminis sp. nov., isolated from coastal sediment.</title>
        <authorList>
            <person name="Wang F.Q."/>
            <person name="Shen Q.Y."/>
            <person name="Chen G.J."/>
            <person name="Du Z.J."/>
        </authorList>
    </citation>
    <scope>NUCLEOTIDE SEQUENCE [LARGE SCALE GENOMIC DNA]</scope>
    <source>
        <strain evidence="3 4">SY21</strain>
    </source>
</reference>
<dbReference type="InterPro" id="IPR011761">
    <property type="entry name" value="ATP-grasp"/>
</dbReference>